<dbReference type="AlphaFoldDB" id="A0A2G9UCW6"/>
<sequence length="94" mass="10858">MKKGDLESLNNYRLITLLSQIYKTFTRIILNRIVRDLDMVMSREQAGFRSGYSTLECFNDDIKDHIVDNDLRVVLVKGTPDTEKEIQKDAAIHA</sequence>
<evidence type="ECO:0000313" key="2">
    <source>
        <dbReference type="Proteomes" id="UP000230423"/>
    </source>
</evidence>
<reference evidence="1 2" key="1">
    <citation type="submission" date="2015-09" db="EMBL/GenBank/DDBJ databases">
        <title>Draft genome of the parasitic nematode Teladorsagia circumcincta isolate WARC Sus (inbred).</title>
        <authorList>
            <person name="Mitreva M."/>
        </authorList>
    </citation>
    <scope>NUCLEOTIDE SEQUENCE [LARGE SCALE GENOMIC DNA]</scope>
    <source>
        <strain evidence="1 2">S</strain>
    </source>
</reference>
<accession>A0A2G9UCW6</accession>
<organism evidence="1 2">
    <name type="scientific">Teladorsagia circumcincta</name>
    <name type="common">Brown stomach worm</name>
    <name type="synonym">Ostertagia circumcincta</name>
    <dbReference type="NCBI Taxonomy" id="45464"/>
    <lineage>
        <taxon>Eukaryota</taxon>
        <taxon>Metazoa</taxon>
        <taxon>Ecdysozoa</taxon>
        <taxon>Nematoda</taxon>
        <taxon>Chromadorea</taxon>
        <taxon>Rhabditida</taxon>
        <taxon>Rhabditina</taxon>
        <taxon>Rhabditomorpha</taxon>
        <taxon>Strongyloidea</taxon>
        <taxon>Trichostrongylidae</taxon>
        <taxon>Teladorsagia</taxon>
    </lineage>
</organism>
<dbReference type="EMBL" id="KZ347260">
    <property type="protein sequence ID" value="PIO68084.1"/>
    <property type="molecule type" value="Genomic_DNA"/>
</dbReference>
<proteinExistence type="predicted"/>
<keyword evidence="2" id="KW-1185">Reference proteome</keyword>
<evidence type="ECO:0000313" key="1">
    <source>
        <dbReference type="EMBL" id="PIO68084.1"/>
    </source>
</evidence>
<protein>
    <submittedName>
        <fullName evidence="1">Uncharacterized protein</fullName>
    </submittedName>
</protein>
<name>A0A2G9UCW6_TELCI</name>
<dbReference type="Proteomes" id="UP000230423">
    <property type="component" value="Unassembled WGS sequence"/>
</dbReference>
<gene>
    <name evidence="1" type="ORF">TELCIR_10139</name>
</gene>
<dbReference type="OrthoDB" id="5856459at2759"/>